<dbReference type="GO" id="GO:0005971">
    <property type="term" value="C:ribonucleoside-diphosphate reductase complex"/>
    <property type="evidence" value="ECO:0007669"/>
    <property type="project" value="TreeGrafter"/>
</dbReference>
<dbReference type="EMBL" id="JALJOR010000011">
    <property type="protein sequence ID" value="KAK9809056.1"/>
    <property type="molecule type" value="Genomic_DNA"/>
</dbReference>
<sequence>MQQCLAPACAGGCIVPLRPRSLWPGCQVVTGALRRDGRWQDQPVARSGRRQLCCQAAKGFGSGATRRSKGRGGSKSKLDASWVPVARLDELTEEKPTKPIILKDGTAIMLYQVDDEIYCSDANSTAFQFPLANAKIVQRKSGPAIEVALDGTIYDLATGEVIVWCPKNTLVRRVLGTLKEKDSPRKLQVYPTKTDDETIYDLEGIPEPLRALYKTVWELKQRVLVDMAADRGAFTDQSQSFNVHMSDPNFGKLTSLHFYAWKAGLKTGMYYLRTRAAADTIKFTVDQQTLAKNKAQRSAKTPSAQLKENTDLGNMTPPVIKAAAKAVDADMERERKLAALVCSLENKDECLMCGS</sequence>
<evidence type="ECO:0000256" key="2">
    <source>
        <dbReference type="SAM" id="MobiDB-lite"/>
    </source>
</evidence>
<dbReference type="GO" id="GO:0009263">
    <property type="term" value="P:deoxyribonucleotide biosynthetic process"/>
    <property type="evidence" value="ECO:0007669"/>
    <property type="project" value="TreeGrafter"/>
</dbReference>
<dbReference type="AlphaFoldDB" id="A0AAW1PKK5"/>
<dbReference type="PANTHER" id="PTHR11573">
    <property type="entry name" value="RIBONUCLEOSIDE-DIPHOSPHATE REDUCTASE LARGE CHAIN"/>
    <property type="match status" value="1"/>
</dbReference>
<dbReference type="GO" id="GO:0008942">
    <property type="term" value="F:nitrite reductase [NAD(P)H] activity"/>
    <property type="evidence" value="ECO:0007669"/>
    <property type="project" value="InterPro"/>
</dbReference>
<evidence type="ECO:0000313" key="5">
    <source>
        <dbReference type="Proteomes" id="UP001489004"/>
    </source>
</evidence>
<comment type="caution">
    <text evidence="4">The sequence shown here is derived from an EMBL/GenBank/DDBJ whole genome shotgun (WGS) entry which is preliminary data.</text>
</comment>
<accession>A0AAW1PKK5</accession>
<dbReference type="PANTHER" id="PTHR11573:SF6">
    <property type="entry name" value="RIBONUCLEOSIDE-DIPHOSPHATE REDUCTASE LARGE SUBUNIT"/>
    <property type="match status" value="1"/>
</dbReference>
<dbReference type="GO" id="GO:0051537">
    <property type="term" value="F:2 iron, 2 sulfur cluster binding"/>
    <property type="evidence" value="ECO:0007669"/>
    <property type="project" value="InterPro"/>
</dbReference>
<dbReference type="GO" id="GO:0004748">
    <property type="term" value="F:ribonucleoside-diphosphate reductase activity, thioredoxin disulfide as acceptor"/>
    <property type="evidence" value="ECO:0007669"/>
    <property type="project" value="TreeGrafter"/>
</dbReference>
<dbReference type="InterPro" id="IPR039718">
    <property type="entry name" value="Rrm1"/>
</dbReference>
<organism evidence="4 5">
    <name type="scientific">[Myrmecia] bisecta</name>
    <dbReference type="NCBI Taxonomy" id="41462"/>
    <lineage>
        <taxon>Eukaryota</taxon>
        <taxon>Viridiplantae</taxon>
        <taxon>Chlorophyta</taxon>
        <taxon>core chlorophytes</taxon>
        <taxon>Trebouxiophyceae</taxon>
        <taxon>Trebouxiales</taxon>
        <taxon>Trebouxiaceae</taxon>
        <taxon>Myrmecia</taxon>
    </lineage>
</organism>
<dbReference type="SUPFAM" id="SSF50022">
    <property type="entry name" value="ISP domain"/>
    <property type="match status" value="1"/>
</dbReference>
<evidence type="ECO:0000256" key="1">
    <source>
        <dbReference type="ARBA" id="ARBA00010406"/>
    </source>
</evidence>
<keyword evidence="5" id="KW-1185">Reference proteome</keyword>
<evidence type="ECO:0000259" key="3">
    <source>
        <dbReference type="Pfam" id="PF02867"/>
    </source>
</evidence>
<comment type="similarity">
    <text evidence="1">Belongs to the ribonucleoside diphosphate reductase large chain family.</text>
</comment>
<dbReference type="SUPFAM" id="SSF51998">
    <property type="entry name" value="PFL-like glycyl radical enzymes"/>
    <property type="match status" value="1"/>
</dbReference>
<dbReference type="GO" id="GO:0042128">
    <property type="term" value="P:nitrate assimilation"/>
    <property type="evidence" value="ECO:0007669"/>
    <property type="project" value="UniProtKB-KW"/>
</dbReference>
<gene>
    <name evidence="4" type="ORF">WJX72_008605</name>
</gene>
<dbReference type="InterPro" id="IPR000788">
    <property type="entry name" value="RNR_lg_C"/>
</dbReference>
<reference evidence="4 5" key="1">
    <citation type="journal article" date="2024" name="Nat. Commun.">
        <title>Phylogenomics reveals the evolutionary origins of lichenization in chlorophyte algae.</title>
        <authorList>
            <person name="Puginier C."/>
            <person name="Libourel C."/>
            <person name="Otte J."/>
            <person name="Skaloud P."/>
            <person name="Haon M."/>
            <person name="Grisel S."/>
            <person name="Petersen M."/>
            <person name="Berrin J.G."/>
            <person name="Delaux P.M."/>
            <person name="Dal Grande F."/>
            <person name="Keller J."/>
        </authorList>
    </citation>
    <scope>NUCLEOTIDE SEQUENCE [LARGE SCALE GENOMIC DNA]</scope>
    <source>
        <strain evidence="4 5">SAG 2043</strain>
    </source>
</reference>
<dbReference type="Proteomes" id="UP001489004">
    <property type="component" value="Unassembled WGS sequence"/>
</dbReference>
<evidence type="ECO:0000313" key="4">
    <source>
        <dbReference type="EMBL" id="KAK9809056.1"/>
    </source>
</evidence>
<feature type="domain" description="Ribonucleotide reductase large subunit C-terminal" evidence="3">
    <location>
        <begin position="176"/>
        <end position="271"/>
    </location>
</feature>
<name>A0AAW1PKK5_9CHLO</name>
<dbReference type="InterPro" id="IPR036922">
    <property type="entry name" value="Rieske_2Fe-2S_sf"/>
</dbReference>
<protein>
    <recommendedName>
        <fullName evidence="3">Ribonucleotide reductase large subunit C-terminal domain-containing protein</fullName>
    </recommendedName>
</protein>
<proteinExistence type="inferred from homology"/>
<dbReference type="Gene3D" id="3.20.70.20">
    <property type="match status" value="1"/>
</dbReference>
<dbReference type="Pfam" id="PF02867">
    <property type="entry name" value="Ribonuc_red_lgC"/>
    <property type="match status" value="1"/>
</dbReference>
<feature type="region of interest" description="Disordered" evidence="2">
    <location>
        <begin position="293"/>
        <end position="312"/>
    </location>
</feature>
<dbReference type="GO" id="GO:0005524">
    <property type="term" value="F:ATP binding"/>
    <property type="evidence" value="ECO:0007669"/>
    <property type="project" value="TreeGrafter"/>
</dbReference>